<dbReference type="Proteomes" id="UP000218263">
    <property type="component" value="Chromosome"/>
</dbReference>
<proteinExistence type="predicted"/>
<protein>
    <submittedName>
        <fullName evidence="1">Uncharacterized protein</fullName>
    </submittedName>
</protein>
<name>A0A0X8X353_9SPHI</name>
<evidence type="ECO:0000313" key="1">
    <source>
        <dbReference type="EMBL" id="BAU52794.1"/>
    </source>
</evidence>
<accession>A0A0X8X353</accession>
<gene>
    <name evidence="1" type="ORF">MgSA37_00957</name>
</gene>
<dbReference type="KEGG" id="mgot:MgSA37_00957"/>
<sequence length="33" mass="3722">MFYVRAVTGKSRLKLAAQNVAKAFIFLFTFSVP</sequence>
<dbReference type="EMBL" id="AP017313">
    <property type="protein sequence ID" value="BAU52794.1"/>
    <property type="molecule type" value="Genomic_DNA"/>
</dbReference>
<organism evidence="1 2">
    <name type="scientific">Mucilaginibacter gotjawali</name>
    <dbReference type="NCBI Taxonomy" id="1550579"/>
    <lineage>
        <taxon>Bacteria</taxon>
        <taxon>Pseudomonadati</taxon>
        <taxon>Bacteroidota</taxon>
        <taxon>Sphingobacteriia</taxon>
        <taxon>Sphingobacteriales</taxon>
        <taxon>Sphingobacteriaceae</taxon>
        <taxon>Mucilaginibacter</taxon>
    </lineage>
</organism>
<reference evidence="1 2" key="1">
    <citation type="submission" date="2015-12" db="EMBL/GenBank/DDBJ databases">
        <title>Genome sequence of Mucilaginibacter gotjawali.</title>
        <authorList>
            <person name="Lee J.S."/>
            <person name="Lee K.C."/>
            <person name="Kim K.K."/>
            <person name="Lee B.W."/>
        </authorList>
    </citation>
    <scope>NUCLEOTIDE SEQUENCE [LARGE SCALE GENOMIC DNA]</scope>
    <source>
        <strain evidence="1 2">SA3-7</strain>
    </source>
</reference>
<dbReference type="AlphaFoldDB" id="A0A0X8X353"/>
<keyword evidence="2" id="KW-1185">Reference proteome</keyword>
<evidence type="ECO:0000313" key="2">
    <source>
        <dbReference type="Proteomes" id="UP000218263"/>
    </source>
</evidence>